<evidence type="ECO:0000259" key="13">
    <source>
        <dbReference type="Pfam" id="PF02776"/>
    </source>
</evidence>
<dbReference type="CDD" id="cd07035">
    <property type="entry name" value="TPP_PYR_POX_like"/>
    <property type="match status" value="1"/>
</dbReference>
<dbReference type="CDD" id="cd00568">
    <property type="entry name" value="TPP_enzymes"/>
    <property type="match status" value="1"/>
</dbReference>
<organism evidence="14 15">
    <name type="scientific">Tsukamurella strandjordii</name>
    <dbReference type="NCBI Taxonomy" id="147577"/>
    <lineage>
        <taxon>Bacteria</taxon>
        <taxon>Bacillati</taxon>
        <taxon>Actinomycetota</taxon>
        <taxon>Actinomycetes</taxon>
        <taxon>Mycobacteriales</taxon>
        <taxon>Tsukamurellaceae</taxon>
        <taxon>Tsukamurella</taxon>
    </lineage>
</organism>
<dbReference type="InterPro" id="IPR045229">
    <property type="entry name" value="TPP_enz"/>
</dbReference>
<keyword evidence="7 10" id="KW-0786">Thiamine pyrophosphate</keyword>
<evidence type="ECO:0000259" key="11">
    <source>
        <dbReference type="Pfam" id="PF00205"/>
    </source>
</evidence>
<dbReference type="Pfam" id="PF02776">
    <property type="entry name" value="TPP_enzyme_N"/>
    <property type="match status" value="1"/>
</dbReference>
<dbReference type="SUPFAM" id="SSF52467">
    <property type="entry name" value="DHS-like NAD/FAD-binding domain"/>
    <property type="match status" value="1"/>
</dbReference>
<evidence type="ECO:0000259" key="12">
    <source>
        <dbReference type="Pfam" id="PF02775"/>
    </source>
</evidence>
<sequence length="528" mass="52957">MSTVFERAIELLGSTRLVIGVAGDEPGLLDAAAAAGGPCAGCRDQRTAAFAAAGASLTTGAPSVLCTHEGPDLLNALVGISEAHSARVPLLVVTQTTGSPEAGRGAFQGFPVHTFGPGLFRWTHRVRDEADLYWALRHGETIARTAGGPVHVMVDAAIGAATAAASVPGAPDPAAPARASEAAITAAARRLLNARRAVLILGGGARGTDPAAVTAIAEATGAVVLVTAAGRGTFPEDHPHFGGLAGLYLAPEAAAVLAATDELLVIGSALEETARMEWSPHPDARITQVDTDPTVIGRALAATAVHGDAPAFVAALAAVLAGRAPSAPQSWSGLAALPDDGSLTAPAVFRALSAALPGSGIEVLAQENGMADLWGYYAPALRLPTGIRTLVPGEQTALGFGLGAGLGAALTGSRVLAIGGDGAFGMNVPTLSTALENRATIAFVELIDGGFGWPSSTRATGDPLVNFQVPSGAAALAAATGTPSLHVTNAEELPEAFETILAERGPALLSVHLAQRRPFPPPSASPDP</sequence>
<keyword evidence="8" id="KW-0100">Branched-chain amino acid biosynthesis</keyword>
<dbReference type="GO" id="GO:0030976">
    <property type="term" value="F:thiamine pyrophosphate binding"/>
    <property type="evidence" value="ECO:0007669"/>
    <property type="project" value="InterPro"/>
</dbReference>
<evidence type="ECO:0000256" key="7">
    <source>
        <dbReference type="ARBA" id="ARBA00023052"/>
    </source>
</evidence>
<evidence type="ECO:0000256" key="6">
    <source>
        <dbReference type="ARBA" id="ARBA00022827"/>
    </source>
</evidence>
<dbReference type="AlphaFoldDB" id="A0AA90S9A7"/>
<keyword evidence="5" id="KW-0285">Flavoprotein</keyword>
<comment type="pathway">
    <text evidence="2">Amino-acid biosynthesis; L-valine biosynthesis; L-valine from pyruvate: step 1/4.</text>
</comment>
<evidence type="ECO:0000256" key="4">
    <source>
        <dbReference type="ARBA" id="ARBA00013145"/>
    </source>
</evidence>
<comment type="similarity">
    <text evidence="3 10">Belongs to the TPP enzyme family.</text>
</comment>
<comment type="catalytic activity">
    <reaction evidence="9">
        <text>2 pyruvate + H(+) = (2S)-2-acetolactate + CO2</text>
        <dbReference type="Rhea" id="RHEA:25249"/>
        <dbReference type="ChEBI" id="CHEBI:15361"/>
        <dbReference type="ChEBI" id="CHEBI:15378"/>
        <dbReference type="ChEBI" id="CHEBI:16526"/>
        <dbReference type="ChEBI" id="CHEBI:58476"/>
        <dbReference type="EC" id="2.2.1.6"/>
    </reaction>
</comment>
<name>A0AA90S9A7_9ACTN</name>
<dbReference type="Pfam" id="PF02775">
    <property type="entry name" value="TPP_enzyme_C"/>
    <property type="match status" value="1"/>
</dbReference>
<evidence type="ECO:0000313" key="14">
    <source>
        <dbReference type="EMBL" id="MDP0399980.1"/>
    </source>
</evidence>
<evidence type="ECO:0000256" key="3">
    <source>
        <dbReference type="ARBA" id="ARBA00007812"/>
    </source>
</evidence>
<dbReference type="PANTHER" id="PTHR18968:SF13">
    <property type="entry name" value="ACETOLACTATE SYNTHASE CATALYTIC SUBUNIT, MITOCHONDRIAL"/>
    <property type="match status" value="1"/>
</dbReference>
<evidence type="ECO:0000256" key="2">
    <source>
        <dbReference type="ARBA" id="ARBA00005025"/>
    </source>
</evidence>
<dbReference type="GO" id="GO:0050660">
    <property type="term" value="F:flavin adenine dinucleotide binding"/>
    <property type="evidence" value="ECO:0007669"/>
    <property type="project" value="TreeGrafter"/>
</dbReference>
<comment type="pathway">
    <text evidence="1">Amino-acid biosynthesis; L-isoleucine biosynthesis; L-isoleucine from 2-oxobutanoate: step 1/4.</text>
</comment>
<dbReference type="EC" id="2.2.1.6" evidence="4"/>
<feature type="domain" description="Thiamine pyrophosphate enzyme central" evidence="11">
    <location>
        <begin position="184"/>
        <end position="316"/>
    </location>
</feature>
<protein>
    <recommendedName>
        <fullName evidence="4">acetolactate synthase</fullName>
        <ecNumber evidence="4">2.2.1.6</ecNumber>
    </recommendedName>
</protein>
<gene>
    <name evidence="14" type="ORF">Q7X28_18855</name>
</gene>
<keyword evidence="15" id="KW-1185">Reference proteome</keyword>
<dbReference type="GO" id="GO:0009097">
    <property type="term" value="P:isoleucine biosynthetic process"/>
    <property type="evidence" value="ECO:0007669"/>
    <property type="project" value="TreeGrafter"/>
</dbReference>
<evidence type="ECO:0000256" key="8">
    <source>
        <dbReference type="ARBA" id="ARBA00023304"/>
    </source>
</evidence>
<dbReference type="InterPro" id="IPR029035">
    <property type="entry name" value="DHS-like_NAD/FAD-binding_dom"/>
</dbReference>
<feature type="domain" description="Thiamine pyrophosphate enzyme TPP-binding" evidence="12">
    <location>
        <begin position="388"/>
        <end position="511"/>
    </location>
</feature>
<proteinExistence type="inferred from homology"/>
<dbReference type="PANTHER" id="PTHR18968">
    <property type="entry name" value="THIAMINE PYROPHOSPHATE ENZYMES"/>
    <property type="match status" value="1"/>
</dbReference>
<reference evidence="14" key="1">
    <citation type="submission" date="2023-08" db="EMBL/GenBank/DDBJ databases">
        <title>The draft genome of Tsukamurella strandjordii strain 050030.</title>
        <authorList>
            <person name="Zhao F."/>
            <person name="Feng Y."/>
            <person name="Zong Z."/>
        </authorList>
    </citation>
    <scope>NUCLEOTIDE SEQUENCE</scope>
    <source>
        <strain evidence="14">050030</strain>
    </source>
</reference>
<dbReference type="RefSeq" id="WP_305112470.1">
    <property type="nucleotide sequence ID" value="NZ_JAUTIX010000008.1"/>
</dbReference>
<dbReference type="EMBL" id="JAUTIX010000008">
    <property type="protein sequence ID" value="MDP0399980.1"/>
    <property type="molecule type" value="Genomic_DNA"/>
</dbReference>
<evidence type="ECO:0000256" key="5">
    <source>
        <dbReference type="ARBA" id="ARBA00022630"/>
    </source>
</evidence>
<evidence type="ECO:0000256" key="9">
    <source>
        <dbReference type="ARBA" id="ARBA00048670"/>
    </source>
</evidence>
<feature type="domain" description="Thiamine pyrophosphate enzyme N-terminal TPP-binding" evidence="13">
    <location>
        <begin position="17"/>
        <end position="108"/>
    </location>
</feature>
<dbReference type="GO" id="GO:0000287">
    <property type="term" value="F:magnesium ion binding"/>
    <property type="evidence" value="ECO:0007669"/>
    <property type="project" value="InterPro"/>
</dbReference>
<evidence type="ECO:0000256" key="1">
    <source>
        <dbReference type="ARBA" id="ARBA00004974"/>
    </source>
</evidence>
<dbReference type="GO" id="GO:0009099">
    <property type="term" value="P:L-valine biosynthetic process"/>
    <property type="evidence" value="ECO:0007669"/>
    <property type="project" value="TreeGrafter"/>
</dbReference>
<dbReference type="Gene3D" id="3.40.50.970">
    <property type="match status" value="2"/>
</dbReference>
<dbReference type="InterPro" id="IPR012000">
    <property type="entry name" value="Thiamin_PyroP_enz_cen_dom"/>
</dbReference>
<dbReference type="GO" id="GO:0005948">
    <property type="term" value="C:acetolactate synthase complex"/>
    <property type="evidence" value="ECO:0007669"/>
    <property type="project" value="TreeGrafter"/>
</dbReference>
<dbReference type="GO" id="GO:0003984">
    <property type="term" value="F:acetolactate synthase activity"/>
    <property type="evidence" value="ECO:0007669"/>
    <property type="project" value="UniProtKB-EC"/>
</dbReference>
<dbReference type="InterPro" id="IPR012001">
    <property type="entry name" value="Thiamin_PyroP_enz_TPP-bd_dom"/>
</dbReference>
<dbReference type="SUPFAM" id="SSF52518">
    <property type="entry name" value="Thiamin diphosphate-binding fold (THDP-binding)"/>
    <property type="match status" value="2"/>
</dbReference>
<dbReference type="Pfam" id="PF00205">
    <property type="entry name" value="TPP_enzyme_M"/>
    <property type="match status" value="1"/>
</dbReference>
<dbReference type="InterPro" id="IPR011766">
    <property type="entry name" value="TPP_enzyme_TPP-bd"/>
</dbReference>
<evidence type="ECO:0000313" key="15">
    <source>
        <dbReference type="Proteomes" id="UP001178281"/>
    </source>
</evidence>
<dbReference type="Proteomes" id="UP001178281">
    <property type="component" value="Unassembled WGS sequence"/>
</dbReference>
<keyword evidence="8" id="KW-0028">Amino-acid biosynthesis</keyword>
<comment type="caution">
    <text evidence="14">The sequence shown here is derived from an EMBL/GenBank/DDBJ whole genome shotgun (WGS) entry which is preliminary data.</text>
</comment>
<dbReference type="Gene3D" id="3.40.50.1220">
    <property type="entry name" value="TPP-binding domain"/>
    <property type="match status" value="1"/>
</dbReference>
<keyword evidence="6" id="KW-0274">FAD</keyword>
<accession>A0AA90S9A7</accession>
<evidence type="ECO:0000256" key="10">
    <source>
        <dbReference type="RuleBase" id="RU362132"/>
    </source>
</evidence>
<dbReference type="InterPro" id="IPR029061">
    <property type="entry name" value="THDP-binding"/>
</dbReference>